<organism evidence="1 2">
    <name type="scientific">Stephania yunnanensis</name>
    <dbReference type="NCBI Taxonomy" id="152371"/>
    <lineage>
        <taxon>Eukaryota</taxon>
        <taxon>Viridiplantae</taxon>
        <taxon>Streptophyta</taxon>
        <taxon>Embryophyta</taxon>
        <taxon>Tracheophyta</taxon>
        <taxon>Spermatophyta</taxon>
        <taxon>Magnoliopsida</taxon>
        <taxon>Ranunculales</taxon>
        <taxon>Menispermaceae</taxon>
        <taxon>Menispermoideae</taxon>
        <taxon>Cissampelideae</taxon>
        <taxon>Stephania</taxon>
    </lineage>
</organism>
<dbReference type="Proteomes" id="UP001420932">
    <property type="component" value="Unassembled WGS sequence"/>
</dbReference>
<proteinExistence type="predicted"/>
<accession>A0AAP0EVT1</accession>
<sequence>MGSTIKAKEHGLHQILIVITTRVEETGELETQPLMKFIRVTEIYRLMRARVREVVSRLLNFAGKRRRGRLVVGLAVSYVANDAEPRVRISIK</sequence>
<reference evidence="1 2" key="1">
    <citation type="submission" date="2024-01" db="EMBL/GenBank/DDBJ databases">
        <title>Genome assemblies of Stephania.</title>
        <authorList>
            <person name="Yang L."/>
        </authorList>
    </citation>
    <scope>NUCLEOTIDE SEQUENCE [LARGE SCALE GENOMIC DNA]</scope>
    <source>
        <strain evidence="1">YNDBR</strain>
        <tissue evidence="1">Leaf</tissue>
    </source>
</reference>
<gene>
    <name evidence="1" type="ORF">Syun_024802</name>
</gene>
<protein>
    <submittedName>
        <fullName evidence="1">Uncharacterized protein</fullName>
    </submittedName>
</protein>
<keyword evidence="2" id="KW-1185">Reference proteome</keyword>
<evidence type="ECO:0000313" key="1">
    <source>
        <dbReference type="EMBL" id="KAK9097757.1"/>
    </source>
</evidence>
<dbReference type="EMBL" id="JBBNAF010000011">
    <property type="protein sequence ID" value="KAK9097757.1"/>
    <property type="molecule type" value="Genomic_DNA"/>
</dbReference>
<evidence type="ECO:0000313" key="2">
    <source>
        <dbReference type="Proteomes" id="UP001420932"/>
    </source>
</evidence>
<comment type="caution">
    <text evidence="1">The sequence shown here is derived from an EMBL/GenBank/DDBJ whole genome shotgun (WGS) entry which is preliminary data.</text>
</comment>
<dbReference type="AlphaFoldDB" id="A0AAP0EVT1"/>
<name>A0AAP0EVT1_9MAGN</name>